<evidence type="ECO:0000313" key="2">
    <source>
        <dbReference type="Proteomes" id="UP000197619"/>
    </source>
</evidence>
<dbReference type="Proteomes" id="UP000197619">
    <property type="component" value="Unassembled WGS sequence"/>
</dbReference>
<sequence length="64" mass="7078">VSVQTRYILVLFSQYLCKTKDGSYCCAGSQGRRDAVPRLPPGLDPAWRRLDRSLPLPKAAEGLS</sequence>
<name>A0A218V5M6_9PASE</name>
<organism evidence="1 2">
    <name type="scientific">Lonchura striata</name>
    <name type="common">white-rumped munia</name>
    <dbReference type="NCBI Taxonomy" id="40157"/>
    <lineage>
        <taxon>Eukaryota</taxon>
        <taxon>Metazoa</taxon>
        <taxon>Chordata</taxon>
        <taxon>Craniata</taxon>
        <taxon>Vertebrata</taxon>
        <taxon>Euteleostomi</taxon>
        <taxon>Archelosauria</taxon>
        <taxon>Archosauria</taxon>
        <taxon>Dinosauria</taxon>
        <taxon>Saurischia</taxon>
        <taxon>Theropoda</taxon>
        <taxon>Coelurosauria</taxon>
        <taxon>Aves</taxon>
        <taxon>Neognathae</taxon>
        <taxon>Neoaves</taxon>
        <taxon>Telluraves</taxon>
        <taxon>Australaves</taxon>
        <taxon>Passeriformes</taxon>
        <taxon>Passeroidea</taxon>
        <taxon>Estrildidae</taxon>
        <taxon>Estrildinae</taxon>
        <taxon>Lonchura</taxon>
    </lineage>
</organism>
<dbReference type="AlphaFoldDB" id="A0A218V5M6"/>
<protein>
    <submittedName>
        <fullName evidence="1">Uncharacterized protein</fullName>
    </submittedName>
</protein>
<feature type="non-terminal residue" evidence="1">
    <location>
        <position position="1"/>
    </location>
</feature>
<accession>A0A218V5M6</accession>
<dbReference type="EMBL" id="MUZQ01000043">
    <property type="protein sequence ID" value="OWK61294.1"/>
    <property type="molecule type" value="Genomic_DNA"/>
</dbReference>
<evidence type="ECO:0000313" key="1">
    <source>
        <dbReference type="EMBL" id="OWK61294.1"/>
    </source>
</evidence>
<comment type="caution">
    <text evidence="1">The sequence shown here is derived from an EMBL/GenBank/DDBJ whole genome shotgun (WGS) entry which is preliminary data.</text>
</comment>
<reference evidence="1 2" key="1">
    <citation type="submission" date="2017-05" db="EMBL/GenBank/DDBJ databases">
        <title>Genome of assembly of the Bengalese finch, Lonchura striata domestica.</title>
        <authorList>
            <person name="Colquitt B.M."/>
            <person name="Brainard M.S."/>
        </authorList>
    </citation>
    <scope>NUCLEOTIDE SEQUENCE [LARGE SCALE GENOMIC DNA]</scope>
    <source>
        <strain evidence="1">White83orange57</strain>
    </source>
</reference>
<gene>
    <name evidence="1" type="ORF">RLOC_00010335</name>
</gene>
<keyword evidence="2" id="KW-1185">Reference proteome</keyword>
<proteinExistence type="predicted"/>